<feature type="non-terminal residue" evidence="2">
    <location>
        <position position="141"/>
    </location>
</feature>
<protein>
    <submittedName>
        <fullName evidence="2">Uncharacterized protein</fullName>
    </submittedName>
</protein>
<dbReference type="Proteomes" id="UP001165065">
    <property type="component" value="Unassembled WGS sequence"/>
</dbReference>
<reference evidence="3" key="1">
    <citation type="journal article" date="2023" name="Commun. Biol.">
        <title>Genome analysis of Parmales, the sister group of diatoms, reveals the evolutionary specialization of diatoms from phago-mixotrophs to photoautotrophs.</title>
        <authorList>
            <person name="Ban H."/>
            <person name="Sato S."/>
            <person name="Yoshikawa S."/>
            <person name="Yamada K."/>
            <person name="Nakamura Y."/>
            <person name="Ichinomiya M."/>
            <person name="Sato N."/>
            <person name="Blanc-Mathieu R."/>
            <person name="Endo H."/>
            <person name="Kuwata A."/>
            <person name="Ogata H."/>
        </authorList>
    </citation>
    <scope>NUCLEOTIDE SEQUENCE [LARGE SCALE GENOMIC DNA]</scope>
</reference>
<evidence type="ECO:0000313" key="3">
    <source>
        <dbReference type="Proteomes" id="UP001165065"/>
    </source>
</evidence>
<keyword evidence="3" id="KW-1185">Reference proteome</keyword>
<feature type="region of interest" description="Disordered" evidence="1">
    <location>
        <begin position="20"/>
        <end position="58"/>
    </location>
</feature>
<sequence length="141" mass="14454">MTGGGGEKGRVEQLCWEGVYTGHDHKGDRDDNRDKEGGKEGGGEGGSNGPGESPESEDVFVQICSALASTATPQLSPSSLLHLVAAGCNLHRKTALSPHQAGGGGRSKEDNEVERWNVQRQVAIMGLLESACVRGGGGGGG</sequence>
<comment type="caution">
    <text evidence="2">The sequence shown here is derived from an EMBL/GenBank/DDBJ whole genome shotgun (WGS) entry which is preliminary data.</text>
</comment>
<accession>A0A9W7FY14</accession>
<gene>
    <name evidence="2" type="ORF">TrCOL_g13097</name>
</gene>
<organism evidence="2 3">
    <name type="scientific">Triparma columacea</name>
    <dbReference type="NCBI Taxonomy" id="722753"/>
    <lineage>
        <taxon>Eukaryota</taxon>
        <taxon>Sar</taxon>
        <taxon>Stramenopiles</taxon>
        <taxon>Ochrophyta</taxon>
        <taxon>Bolidophyceae</taxon>
        <taxon>Parmales</taxon>
        <taxon>Triparmaceae</taxon>
        <taxon>Triparma</taxon>
    </lineage>
</organism>
<evidence type="ECO:0000313" key="2">
    <source>
        <dbReference type="EMBL" id="GMI22915.1"/>
    </source>
</evidence>
<name>A0A9W7FY14_9STRA</name>
<proteinExistence type="predicted"/>
<dbReference type="AlphaFoldDB" id="A0A9W7FY14"/>
<dbReference type="EMBL" id="BRYA01000557">
    <property type="protein sequence ID" value="GMI22915.1"/>
    <property type="molecule type" value="Genomic_DNA"/>
</dbReference>
<feature type="compositionally biased region" description="Basic and acidic residues" evidence="1">
    <location>
        <begin position="22"/>
        <end position="42"/>
    </location>
</feature>
<evidence type="ECO:0000256" key="1">
    <source>
        <dbReference type="SAM" id="MobiDB-lite"/>
    </source>
</evidence>